<feature type="transmembrane region" description="Helical" evidence="7">
    <location>
        <begin position="322"/>
        <end position="353"/>
    </location>
</feature>
<evidence type="ECO:0000256" key="7">
    <source>
        <dbReference type="SAM" id="Phobius"/>
    </source>
</evidence>
<dbReference type="EMBL" id="SNYQ01000001">
    <property type="protein sequence ID" value="TDQ59416.1"/>
    <property type="molecule type" value="Genomic_DNA"/>
</dbReference>
<organism evidence="9 10">
    <name type="scientific">Mesocricetibacter intestinalis</name>
    <dbReference type="NCBI Taxonomy" id="1521930"/>
    <lineage>
        <taxon>Bacteria</taxon>
        <taxon>Pseudomonadati</taxon>
        <taxon>Pseudomonadota</taxon>
        <taxon>Gammaproteobacteria</taxon>
        <taxon>Pasteurellales</taxon>
        <taxon>Pasteurellaceae</taxon>
        <taxon>Mesocricetibacter</taxon>
    </lineage>
</organism>
<accession>A0A4R6VBZ1</accession>
<protein>
    <submittedName>
        <fullName evidence="9">Putative ABC transport system permease protein</fullName>
    </submittedName>
</protein>
<keyword evidence="10" id="KW-1185">Reference proteome</keyword>
<evidence type="ECO:0000256" key="5">
    <source>
        <dbReference type="ARBA" id="ARBA00023136"/>
    </source>
</evidence>
<dbReference type="OrthoDB" id="9784014at2"/>
<evidence type="ECO:0000259" key="8">
    <source>
        <dbReference type="Pfam" id="PF02687"/>
    </source>
</evidence>
<comment type="caution">
    <text evidence="9">The sequence shown here is derived from an EMBL/GenBank/DDBJ whole genome shotgun (WGS) entry which is preliminary data.</text>
</comment>
<dbReference type="Pfam" id="PF02687">
    <property type="entry name" value="FtsX"/>
    <property type="match status" value="1"/>
</dbReference>
<dbReference type="AlphaFoldDB" id="A0A4R6VBZ1"/>
<keyword evidence="3 7" id="KW-0812">Transmembrane</keyword>
<feature type="transmembrane region" description="Helical" evidence="7">
    <location>
        <begin position="278"/>
        <end position="302"/>
    </location>
</feature>
<keyword evidence="2" id="KW-1003">Cell membrane</keyword>
<dbReference type="PANTHER" id="PTHR43738">
    <property type="entry name" value="ABC TRANSPORTER, MEMBRANE PROTEIN"/>
    <property type="match status" value="1"/>
</dbReference>
<reference evidence="9 10" key="1">
    <citation type="submission" date="2019-03" db="EMBL/GenBank/DDBJ databases">
        <title>Genomic Encyclopedia of Type Strains, Phase IV (KMG-IV): sequencing the most valuable type-strain genomes for metagenomic binning, comparative biology and taxonomic classification.</title>
        <authorList>
            <person name="Goeker M."/>
        </authorList>
    </citation>
    <scope>NUCLEOTIDE SEQUENCE [LARGE SCALE GENOMIC DNA]</scope>
    <source>
        <strain evidence="9 10">DSM 28403</strain>
    </source>
</reference>
<dbReference type="InterPro" id="IPR003838">
    <property type="entry name" value="ABC3_permease_C"/>
</dbReference>
<keyword evidence="4 7" id="KW-1133">Transmembrane helix</keyword>
<dbReference type="PANTHER" id="PTHR43738:SF2">
    <property type="entry name" value="ABC TRANSPORTER PERMEASE"/>
    <property type="match status" value="1"/>
</dbReference>
<comment type="subcellular location">
    <subcellularLocation>
        <location evidence="1">Cell membrane</location>
        <topology evidence="1">Multi-pass membrane protein</topology>
    </subcellularLocation>
</comment>
<dbReference type="Proteomes" id="UP000295657">
    <property type="component" value="Unassembled WGS sequence"/>
</dbReference>
<evidence type="ECO:0000313" key="10">
    <source>
        <dbReference type="Proteomes" id="UP000295657"/>
    </source>
</evidence>
<evidence type="ECO:0000256" key="1">
    <source>
        <dbReference type="ARBA" id="ARBA00004651"/>
    </source>
</evidence>
<sequence>MLYFKLLWLNLYKNKFGSLMIVLLIALSVGLSICLNLQERAFREGSAAAAERFDLVIGAPGSETQLVLSSVFLQPAPLPLIPVSHLHALQQDPRVAWASPLAFGDFTKGMPIVGTDKNFVLNAANSLISGRVFAEPFEAVAGANSGYAIGDKFSPLHGQIGEEGAHHHKHIEYEVVGIRAQDHSAWDHAVLVPLETLWQVHEHQREEKGQPSSASAAEPNDVAHSHSEPGVSAIVVKPKSIAAAYQLRSQYRNEQTQGLFPAEVLVKVYALLGDAKQVLSWVAVVTQILVAIALLMIISLYLKGQQRQIAAWRVFGAPRGKILWLIWGGLFMLITLSVLIGVGAGYGAALLISRQIGMNSGFLLPLSLRAQDIYHILLILLSAGLMALIPLLRLYGRSPIRILREQD</sequence>
<name>A0A4R6VBZ1_9PAST</name>
<feature type="region of interest" description="Disordered" evidence="6">
    <location>
        <begin position="202"/>
        <end position="226"/>
    </location>
</feature>
<feature type="domain" description="ABC3 transporter permease C-terminal" evidence="8">
    <location>
        <begin position="283"/>
        <end position="399"/>
    </location>
</feature>
<evidence type="ECO:0000256" key="3">
    <source>
        <dbReference type="ARBA" id="ARBA00022692"/>
    </source>
</evidence>
<evidence type="ECO:0000313" key="9">
    <source>
        <dbReference type="EMBL" id="TDQ59416.1"/>
    </source>
</evidence>
<evidence type="ECO:0000256" key="2">
    <source>
        <dbReference type="ARBA" id="ARBA00022475"/>
    </source>
</evidence>
<evidence type="ECO:0000256" key="6">
    <source>
        <dbReference type="SAM" id="MobiDB-lite"/>
    </source>
</evidence>
<feature type="transmembrane region" description="Helical" evidence="7">
    <location>
        <begin position="373"/>
        <end position="395"/>
    </location>
</feature>
<dbReference type="GO" id="GO:0005886">
    <property type="term" value="C:plasma membrane"/>
    <property type="evidence" value="ECO:0007669"/>
    <property type="project" value="UniProtKB-SubCell"/>
</dbReference>
<evidence type="ECO:0000256" key="4">
    <source>
        <dbReference type="ARBA" id="ARBA00022989"/>
    </source>
</evidence>
<gene>
    <name evidence="9" type="ORF">EDC45_0063</name>
</gene>
<keyword evidence="5 7" id="KW-0472">Membrane</keyword>
<proteinExistence type="predicted"/>
<dbReference type="RefSeq" id="WP_133542323.1">
    <property type="nucleotide sequence ID" value="NZ_SNYQ01000001.1"/>
</dbReference>
<dbReference type="InterPro" id="IPR051125">
    <property type="entry name" value="ABC-4/HrtB_transporter"/>
</dbReference>